<evidence type="ECO:0000313" key="1">
    <source>
        <dbReference type="Proteomes" id="UP000515153"/>
    </source>
</evidence>
<evidence type="ECO:0000313" key="2">
    <source>
        <dbReference type="RefSeq" id="XP_030986691.1"/>
    </source>
</evidence>
<dbReference type="RefSeq" id="XP_030986691.1">
    <property type="nucleotide sequence ID" value="XM_031120873.1"/>
</dbReference>
<keyword evidence="1" id="KW-1185">Reference proteome</keyword>
<reference evidence="2" key="1">
    <citation type="journal article" date="2019" name="Mol. Biol. Evol.">
        <title>Blast fungal genomes show frequent chromosomal changes, gene gains and losses, and effector gene turnover.</title>
        <authorList>
            <person name="Gomez Luciano L.B."/>
            <person name="Jason Tsai I."/>
            <person name="Chuma I."/>
            <person name="Tosa Y."/>
            <person name="Chen Y.H."/>
            <person name="Li J.Y."/>
            <person name="Li M.Y."/>
            <person name="Jade Lu M.Y."/>
            <person name="Nakayashiki H."/>
            <person name="Li W.H."/>
        </authorList>
    </citation>
    <scope>NUCLEOTIDE SEQUENCE</scope>
    <source>
        <strain evidence="2">NI907</strain>
    </source>
</reference>
<dbReference type="GeneID" id="41955787"/>
<sequence>MVPKIANVEPNPGVSYRLATTKCIITTRNSTNITLKCNVVPRGRVTKANLSFGKAAKSACPNLMPPRSCKSAMLCNCNWNGASIPINPSG</sequence>
<reference evidence="2" key="2">
    <citation type="submission" date="2019-10" db="EMBL/GenBank/DDBJ databases">
        <authorList>
            <consortium name="NCBI Genome Project"/>
        </authorList>
    </citation>
    <scope>NUCLEOTIDE SEQUENCE</scope>
    <source>
        <strain evidence="2">NI907</strain>
    </source>
</reference>
<gene>
    <name evidence="2" type="ORF">PgNI_00796</name>
</gene>
<proteinExistence type="predicted"/>
<dbReference type="KEGG" id="pgri:PgNI_00796"/>
<name>A0A6P8BI20_PYRGI</name>
<organism evidence="1 2">
    <name type="scientific">Pyricularia grisea</name>
    <name type="common">Crabgrass-specific blast fungus</name>
    <name type="synonym">Magnaporthe grisea</name>
    <dbReference type="NCBI Taxonomy" id="148305"/>
    <lineage>
        <taxon>Eukaryota</taxon>
        <taxon>Fungi</taxon>
        <taxon>Dikarya</taxon>
        <taxon>Ascomycota</taxon>
        <taxon>Pezizomycotina</taxon>
        <taxon>Sordariomycetes</taxon>
        <taxon>Sordariomycetidae</taxon>
        <taxon>Magnaporthales</taxon>
        <taxon>Pyriculariaceae</taxon>
        <taxon>Pyricularia</taxon>
    </lineage>
</organism>
<dbReference type="AlphaFoldDB" id="A0A6P8BI20"/>
<dbReference type="Proteomes" id="UP000515153">
    <property type="component" value="Unplaced"/>
</dbReference>
<reference evidence="2" key="3">
    <citation type="submission" date="2025-08" db="UniProtKB">
        <authorList>
            <consortium name="RefSeq"/>
        </authorList>
    </citation>
    <scope>IDENTIFICATION</scope>
    <source>
        <strain evidence="2">NI907</strain>
    </source>
</reference>
<accession>A0A6P8BI20</accession>
<protein>
    <submittedName>
        <fullName evidence="2">Uncharacterized protein</fullName>
    </submittedName>
</protein>